<dbReference type="InterPro" id="IPR035996">
    <property type="entry name" value="4pyrrol_Methylase_sf"/>
</dbReference>
<proteinExistence type="predicted"/>
<dbReference type="Gene3D" id="3.40.1010.10">
    <property type="entry name" value="Cobalt-precorrin-4 Transmethylase, Domain 1"/>
    <property type="match status" value="1"/>
</dbReference>
<dbReference type="InterPro" id="IPR007171">
    <property type="entry name" value="DUF371"/>
</dbReference>
<gene>
    <name evidence="7" type="primary">rsmI</name>
    <name evidence="7" type="ORF">NSO95_12725</name>
</gene>
<reference evidence="7 8" key="1">
    <citation type="submission" date="2022-08" db="EMBL/GenBank/DDBJ databases">
        <title>Polyphasic taxonomy analysis of Qipengyuania sp.RS5-5.</title>
        <authorList>
            <person name="Xamxidin M."/>
            <person name="Wu M."/>
        </authorList>
    </citation>
    <scope>NUCLEOTIDE SEQUENCE [LARGE SCALE GENOMIC DNA]</scope>
    <source>
        <strain evidence="7 8">RS5-5</strain>
    </source>
</reference>
<dbReference type="EC" id="2.1.1.198" evidence="7"/>
<evidence type="ECO:0000256" key="4">
    <source>
        <dbReference type="ARBA" id="ARBA00022679"/>
    </source>
</evidence>
<dbReference type="PANTHER" id="PTHR46111:SF1">
    <property type="entry name" value="RIBOSOMAL RNA SMALL SUBUNIT METHYLTRANSFERASE I"/>
    <property type="match status" value="1"/>
</dbReference>
<dbReference type="InterPro" id="IPR023131">
    <property type="entry name" value="Mth639-like_dom_sf"/>
</dbReference>
<evidence type="ECO:0000259" key="6">
    <source>
        <dbReference type="Pfam" id="PF00590"/>
    </source>
</evidence>
<keyword evidence="8" id="KW-1185">Reference proteome</keyword>
<dbReference type="Proteomes" id="UP001206067">
    <property type="component" value="Unassembled WGS sequence"/>
</dbReference>
<dbReference type="SUPFAM" id="SSF53790">
    <property type="entry name" value="Tetrapyrrole methylase"/>
    <property type="match status" value="1"/>
</dbReference>
<keyword evidence="3 7" id="KW-0489">Methyltransferase</keyword>
<dbReference type="InterPro" id="IPR008189">
    <property type="entry name" value="rRNA_ssu_MeTfrase_I"/>
</dbReference>
<dbReference type="EMBL" id="JANKHH010000007">
    <property type="protein sequence ID" value="MCR2834806.1"/>
    <property type="molecule type" value="Genomic_DNA"/>
</dbReference>
<comment type="caution">
    <text evidence="7">The sequence shown here is derived from an EMBL/GenBank/DDBJ whole genome shotgun (WGS) entry which is preliminary data.</text>
</comment>
<accession>A0ABT1XT07</accession>
<dbReference type="Gene3D" id="2.60.120.630">
    <property type="entry name" value="mth639 domain like"/>
    <property type="match status" value="1"/>
</dbReference>
<keyword evidence="2" id="KW-0698">rRNA processing</keyword>
<dbReference type="CDD" id="cd11648">
    <property type="entry name" value="RsmI"/>
    <property type="match status" value="1"/>
</dbReference>
<keyword evidence="5" id="KW-0949">S-adenosyl-L-methionine</keyword>
<dbReference type="InterPro" id="IPR014776">
    <property type="entry name" value="4pyrrole_Mease_sub2"/>
</dbReference>
<dbReference type="NCBIfam" id="TIGR00096">
    <property type="entry name" value="16S rRNA (cytidine(1402)-2'-O)-methyltransferase"/>
    <property type="match status" value="1"/>
</dbReference>
<organism evidence="7 8">
    <name type="scientific">Parerythrobacter lacustris</name>
    <dbReference type="NCBI Taxonomy" id="2969984"/>
    <lineage>
        <taxon>Bacteria</taxon>
        <taxon>Pseudomonadati</taxon>
        <taxon>Pseudomonadota</taxon>
        <taxon>Alphaproteobacteria</taxon>
        <taxon>Sphingomonadales</taxon>
        <taxon>Erythrobacteraceae</taxon>
        <taxon>Parerythrobacter</taxon>
    </lineage>
</organism>
<dbReference type="PANTHER" id="PTHR46111">
    <property type="entry name" value="RIBOSOMAL RNA SMALL SUBUNIT METHYLTRANSFERASE I"/>
    <property type="match status" value="1"/>
</dbReference>
<evidence type="ECO:0000256" key="5">
    <source>
        <dbReference type="ARBA" id="ARBA00022691"/>
    </source>
</evidence>
<name>A0ABT1XT07_9SPHN</name>
<dbReference type="Pfam" id="PF04027">
    <property type="entry name" value="DUF371"/>
    <property type="match status" value="1"/>
</dbReference>
<dbReference type="InterPro" id="IPR000878">
    <property type="entry name" value="4pyrrol_Mease"/>
</dbReference>
<dbReference type="GO" id="GO:0008168">
    <property type="term" value="F:methyltransferase activity"/>
    <property type="evidence" value="ECO:0007669"/>
    <property type="project" value="UniProtKB-KW"/>
</dbReference>
<sequence length="424" mass="44857">MSKSVEPLTALMRAQGHTNIKATHKRTFELVPESDLTESGTCIVGVSTLCDREALLRLRGQVRIELACGGCHDVVHARINPFYIASDPLIIRTNPQAQHRSLCIDADKGSASLDRRLVAALRSPDAQLDITISEIDGDRSGALFLVGMPIGNALDLSPRAIATLASVDLILAEDPRTASSILGDVRGRMVSFHLQNEAERTEEVLAALDEGCRVALISRAGMPVNSDTGFSLLRAAIDRDIAIGVVPGPGSASAALAVAGFPTTDVRIAGFLPAKSSARGRTLQKLGFAEHTTVVFEAAHRLREALGDIARLLGQRRIALCRNLTGPGEVVLRGPADEVLDQVASWPTISGEFTIVIAPVESVEKADLGDELVRMATSLVAGGVPTKAIANALSAATGAKSRDMFRAVLALKHAMDDSHGIGRE</sequence>
<evidence type="ECO:0000256" key="2">
    <source>
        <dbReference type="ARBA" id="ARBA00022552"/>
    </source>
</evidence>
<evidence type="ECO:0000256" key="1">
    <source>
        <dbReference type="ARBA" id="ARBA00022490"/>
    </source>
</evidence>
<dbReference type="Pfam" id="PF00590">
    <property type="entry name" value="TP_methylase"/>
    <property type="match status" value="1"/>
</dbReference>
<evidence type="ECO:0000256" key="3">
    <source>
        <dbReference type="ARBA" id="ARBA00022603"/>
    </source>
</evidence>
<keyword evidence="4 7" id="KW-0808">Transferase</keyword>
<keyword evidence="1" id="KW-0963">Cytoplasm</keyword>
<protein>
    <submittedName>
        <fullName evidence="7">16S rRNA (Cytidine(1402)-2'-O)-methyltransferase</fullName>
        <ecNumber evidence="7">2.1.1.198</ecNumber>
    </submittedName>
</protein>
<dbReference type="Gene3D" id="3.30.950.10">
    <property type="entry name" value="Methyltransferase, Cobalt-precorrin-4 Transmethylase, Domain 2"/>
    <property type="match status" value="1"/>
</dbReference>
<evidence type="ECO:0000313" key="8">
    <source>
        <dbReference type="Proteomes" id="UP001206067"/>
    </source>
</evidence>
<evidence type="ECO:0000313" key="7">
    <source>
        <dbReference type="EMBL" id="MCR2834806.1"/>
    </source>
</evidence>
<feature type="domain" description="Tetrapyrrole methylase" evidence="6">
    <location>
        <begin position="143"/>
        <end position="339"/>
    </location>
</feature>
<dbReference type="InterPro" id="IPR014777">
    <property type="entry name" value="4pyrrole_Mease_sub1"/>
</dbReference>
<dbReference type="GO" id="GO:0032259">
    <property type="term" value="P:methylation"/>
    <property type="evidence" value="ECO:0007669"/>
    <property type="project" value="UniProtKB-KW"/>
</dbReference>